<name>A0A481WYP6_ACIBA</name>
<keyword evidence="5 6" id="KW-0472">Membrane</keyword>
<evidence type="ECO:0000256" key="4">
    <source>
        <dbReference type="ARBA" id="ARBA00022989"/>
    </source>
</evidence>
<feature type="transmembrane region" description="Helical" evidence="6">
    <location>
        <begin position="229"/>
        <end position="249"/>
    </location>
</feature>
<dbReference type="Pfam" id="PF13440">
    <property type="entry name" value="Polysacc_synt_3"/>
    <property type="match status" value="1"/>
</dbReference>
<feature type="transmembrane region" description="Helical" evidence="6">
    <location>
        <begin position="442"/>
        <end position="461"/>
    </location>
</feature>
<keyword evidence="4 6" id="KW-1133">Transmembrane helix</keyword>
<reference evidence="7" key="1">
    <citation type="journal article" date="2019" name="Microb. Genom.">
        <title>Genomic epidemiology of severe community-onset Acinetobacter baumannii infection.</title>
        <authorList>
            <person name="Meumann E.M."/>
            <person name="Anstey N.M."/>
            <person name="Currie B.J."/>
            <person name="Piera K.A."/>
            <person name="Kenyon J.J."/>
            <person name="Hall R.M."/>
            <person name="Davis J.S."/>
            <person name="Sarovich D.S."/>
        </authorList>
    </citation>
    <scope>NUCLEOTIDE SEQUENCE</scope>
    <source>
        <strain evidence="7">MSHR_54</strain>
    </source>
</reference>
<keyword evidence="3 6" id="KW-0812">Transmembrane</keyword>
<feature type="transmembrane region" description="Helical" evidence="6">
    <location>
        <begin position="467"/>
        <end position="486"/>
    </location>
</feature>
<organism evidence="7">
    <name type="scientific">Acinetobacter baumannii</name>
    <dbReference type="NCBI Taxonomy" id="470"/>
    <lineage>
        <taxon>Bacteria</taxon>
        <taxon>Pseudomonadati</taxon>
        <taxon>Pseudomonadota</taxon>
        <taxon>Gammaproteobacteria</taxon>
        <taxon>Moraxellales</taxon>
        <taxon>Moraxellaceae</taxon>
        <taxon>Acinetobacter</taxon>
        <taxon>Acinetobacter calcoaceticus/baumannii complex</taxon>
    </lineage>
</organism>
<evidence type="ECO:0000256" key="5">
    <source>
        <dbReference type="ARBA" id="ARBA00023136"/>
    </source>
</evidence>
<feature type="transmembrane region" description="Helical" evidence="6">
    <location>
        <begin position="269"/>
        <end position="292"/>
    </location>
</feature>
<feature type="transmembrane region" description="Helical" evidence="6">
    <location>
        <begin position="403"/>
        <end position="430"/>
    </location>
</feature>
<evidence type="ECO:0000256" key="6">
    <source>
        <dbReference type="SAM" id="Phobius"/>
    </source>
</evidence>
<evidence type="ECO:0000256" key="1">
    <source>
        <dbReference type="ARBA" id="ARBA00004651"/>
    </source>
</evidence>
<dbReference type="EMBL" id="MK370027">
    <property type="protein sequence ID" value="QBK17766.1"/>
    <property type="molecule type" value="Genomic_DNA"/>
</dbReference>
<feature type="transmembrane region" description="Helical" evidence="6">
    <location>
        <begin position="46"/>
        <end position="67"/>
    </location>
</feature>
<feature type="transmembrane region" description="Helical" evidence="6">
    <location>
        <begin position="128"/>
        <end position="148"/>
    </location>
</feature>
<dbReference type="InterPro" id="IPR050833">
    <property type="entry name" value="Poly_Biosynth_Transport"/>
</dbReference>
<feature type="transmembrane region" description="Helical" evidence="6">
    <location>
        <begin position="21"/>
        <end position="40"/>
    </location>
</feature>
<feature type="transmembrane region" description="Helical" evidence="6">
    <location>
        <begin position="184"/>
        <end position="202"/>
    </location>
</feature>
<feature type="transmembrane region" description="Helical" evidence="6">
    <location>
        <begin position="348"/>
        <end position="371"/>
    </location>
</feature>
<feature type="transmembrane region" description="Helical" evidence="6">
    <location>
        <begin position="304"/>
        <end position="328"/>
    </location>
</feature>
<evidence type="ECO:0000256" key="3">
    <source>
        <dbReference type="ARBA" id="ARBA00022692"/>
    </source>
</evidence>
<accession>A0A481WYP6</accession>
<dbReference type="GO" id="GO:0005886">
    <property type="term" value="C:plasma membrane"/>
    <property type="evidence" value="ECO:0007669"/>
    <property type="project" value="UniProtKB-SubCell"/>
</dbReference>
<protein>
    <submittedName>
        <fullName evidence="7">Wzx</fullName>
    </submittedName>
</protein>
<gene>
    <name evidence="7" type="primary">wzx</name>
</gene>
<dbReference type="PANTHER" id="PTHR30250">
    <property type="entry name" value="PST FAMILY PREDICTED COLANIC ACID TRANSPORTER"/>
    <property type="match status" value="1"/>
</dbReference>
<proteinExistence type="predicted"/>
<dbReference type="AlphaFoldDB" id="A0A481WYP6"/>
<evidence type="ECO:0000313" key="7">
    <source>
        <dbReference type="EMBL" id="QBK17766.1"/>
    </source>
</evidence>
<feature type="transmembrane region" description="Helical" evidence="6">
    <location>
        <begin position="88"/>
        <end position="108"/>
    </location>
</feature>
<dbReference type="RefSeq" id="WP_086263925.1">
    <property type="nucleotide sequence ID" value="NZ_JBNPBL010000008.1"/>
</dbReference>
<keyword evidence="2" id="KW-1003">Cell membrane</keyword>
<comment type="subcellular location">
    <subcellularLocation>
        <location evidence="1">Cell membrane</location>
        <topology evidence="1">Multi-pass membrane protein</topology>
    </subcellularLocation>
</comment>
<feature type="transmembrane region" description="Helical" evidence="6">
    <location>
        <begin position="160"/>
        <end position="178"/>
    </location>
</feature>
<feature type="transmembrane region" description="Helical" evidence="6">
    <location>
        <begin position="378"/>
        <end position="397"/>
    </location>
</feature>
<dbReference type="PANTHER" id="PTHR30250:SF26">
    <property type="entry name" value="PSMA PROTEIN"/>
    <property type="match status" value="1"/>
</dbReference>
<sequence length="505" mass="58502">MPLWIFKSNLLKILSNYIGKIWNLISVFLFVPLYIHYLGVENYAVIGLYSLILALISFADAGMSSAVTKEFSFEGNKIYYKLNILKKLEVLYGGVLVIIFFIILASSSFITKKWLSTDSINFNDLRNYIILIGLGCSIQMIATLYSGAMFGLGKQVEANFYQIVWTTCKSLLVVLLFALINSSLYIFFIWQIICNIFYILLLRIHVMRSLSYGDIITPPNFERKIPNHVLKYIGGMTLVAIISAISSQIDKLIVSYYYSLEIFGYYNVVSVLSQIPVFIAIPLASFMFPLLVKYKEDKLIFESIAKKFIFSLYLIIIPAAILLMFYSIEFLDVWTKLNFSGRENTFKILSQSLIGGSLFLAMQFPFYYILLANGKTKYTIIQGFFQLIIGVPLLLYFSSNYGIQYIGFSWLTINFLGFLFVSHICLKYYLKNIKGFYIWKTYIFIPFLITLFISGFGYYFYDLMRFNFIFVSIISFILIFFINLFITNVVEGRGVFDVKYLYDFY</sequence>
<evidence type="ECO:0000256" key="2">
    <source>
        <dbReference type="ARBA" id="ARBA00022475"/>
    </source>
</evidence>